<organism evidence="1">
    <name type="scientific">Bradyrhizobium septentrionale</name>
    <dbReference type="NCBI Taxonomy" id="1404411"/>
    <lineage>
        <taxon>Bacteria</taxon>
        <taxon>Pseudomonadati</taxon>
        <taxon>Pseudomonadota</taxon>
        <taxon>Alphaproteobacteria</taxon>
        <taxon>Hyphomicrobiales</taxon>
        <taxon>Nitrobacteraceae</taxon>
        <taxon>Bradyrhizobium</taxon>
    </lineage>
</organism>
<dbReference type="Pfam" id="PF12599">
    <property type="entry name" value="DUF3768"/>
    <property type="match status" value="1"/>
</dbReference>
<dbReference type="RefSeq" id="WP_166214551.1">
    <property type="nucleotide sequence ID" value="NZ_CP088285.1"/>
</dbReference>
<dbReference type="AlphaFoldDB" id="A0A973W6F0"/>
<comment type="caution">
    <text evidence="1">The sequence shown here is derived from an EMBL/GenBank/DDBJ whole genome shotgun (WGS) entry which is preliminary data.</text>
</comment>
<evidence type="ECO:0000313" key="1">
    <source>
        <dbReference type="EMBL" id="NVI48095.1"/>
    </source>
</evidence>
<reference evidence="1" key="1">
    <citation type="submission" date="2020-06" db="EMBL/GenBank/DDBJ databases">
        <title>Whole Genome Sequence of Bradyrhizobium sp. Strain 1S1.</title>
        <authorList>
            <person name="Bromfield E.S.P."/>
            <person name="Cloutier S."/>
        </authorList>
    </citation>
    <scope>NUCLEOTIDE SEQUENCE [LARGE SCALE GENOMIC DNA]</scope>
    <source>
        <strain evidence="1">1S1</strain>
    </source>
</reference>
<protein>
    <submittedName>
        <fullName evidence="1">DUF3768 domain-containing protein</fullName>
    </submittedName>
</protein>
<sequence length="109" mass="12524">MDDQNEIIRFLNDELRHDLTRGAAFMTPGVAALGPEVAERIFDTISLYDDFCQENDPHEEHDFGSFAVEGRTIFFKIDYFSKDMTVRSPDPSDPSVTKRIITIMLAEEY</sequence>
<accession>A0A973W6F0</accession>
<proteinExistence type="predicted"/>
<gene>
    <name evidence="1" type="ORF">HAP48_035155</name>
</gene>
<name>A0A973W6F0_9BRAD</name>
<dbReference type="EMBL" id="JAAOLE020000001">
    <property type="protein sequence ID" value="NVI48095.1"/>
    <property type="molecule type" value="Genomic_DNA"/>
</dbReference>
<dbReference type="InterPro" id="IPR022243">
    <property type="entry name" value="DUF3768"/>
</dbReference>